<dbReference type="AlphaFoldDB" id="A0A0N4Z3Z4"/>
<protein>
    <submittedName>
        <fullName evidence="2">Tyrosine-protein phosphatase domain-containing protein</fullName>
    </submittedName>
</protein>
<reference evidence="2" key="1">
    <citation type="submission" date="2017-02" db="UniProtKB">
        <authorList>
            <consortium name="WormBaseParasite"/>
        </authorList>
    </citation>
    <scope>IDENTIFICATION</scope>
</reference>
<name>A0A0N4Z3Z4_PARTI</name>
<proteinExistence type="predicted"/>
<organism evidence="1 2">
    <name type="scientific">Parastrongyloides trichosuri</name>
    <name type="common">Possum-specific nematode worm</name>
    <dbReference type="NCBI Taxonomy" id="131310"/>
    <lineage>
        <taxon>Eukaryota</taxon>
        <taxon>Metazoa</taxon>
        <taxon>Ecdysozoa</taxon>
        <taxon>Nematoda</taxon>
        <taxon>Chromadorea</taxon>
        <taxon>Rhabditida</taxon>
        <taxon>Tylenchina</taxon>
        <taxon>Panagrolaimomorpha</taxon>
        <taxon>Strongyloidoidea</taxon>
        <taxon>Strongyloididae</taxon>
        <taxon>Parastrongyloides</taxon>
    </lineage>
</organism>
<dbReference type="Proteomes" id="UP000038045">
    <property type="component" value="Unplaced"/>
</dbReference>
<sequence>MHNSLYRDLCKNINHRLGPKELVQFIKNETNVPTYEEVDEFIIYNTFVINRRLKSRRELNEYHNVLIKFIRRLLLKPYNNIIRVQYDIFRNKFPNKSFLTILNFSRDAAFPNTKRTLKTINPKASNNEEICIESTNDDKVPNTSTELIVIDDNESEQNSCETIVVEDDMPINTNFVYLQNEINSNKSNLNNANNYEKIGDCLPTNDKVLNEEGYLKDTPKKYKENNALEVVDVKLSTTLDDCVSILNIINRNITFFPCKDFIEYFGLGFKNDIGYIEGIGAIMECTDILYVPIPCKLGGKVCSSDGLLRLVHLFKRATKIRIQMCSKFTKSYYECAVYILNSRKWREIQLAGHITWREAFNTMRLAPEFCIYLSSQYPH</sequence>
<accession>A0A0N4Z3Z4</accession>
<dbReference type="WBParaSite" id="PTRK_0000170600.1">
    <property type="protein sequence ID" value="PTRK_0000170600.1"/>
    <property type="gene ID" value="PTRK_0000170600"/>
</dbReference>
<keyword evidence="1" id="KW-1185">Reference proteome</keyword>
<evidence type="ECO:0000313" key="2">
    <source>
        <dbReference type="WBParaSite" id="PTRK_0000170600.1"/>
    </source>
</evidence>
<evidence type="ECO:0000313" key="1">
    <source>
        <dbReference type="Proteomes" id="UP000038045"/>
    </source>
</evidence>